<evidence type="ECO:0000313" key="3">
    <source>
        <dbReference type="Proteomes" id="UP000001062"/>
    </source>
</evidence>
<keyword evidence="1" id="KW-0472">Membrane</keyword>
<keyword evidence="3" id="KW-1185">Reference proteome</keyword>
<dbReference type="RefSeq" id="WP_013662798.1">
    <property type="nucleotide sequence ID" value="NC_015276.1"/>
</dbReference>
<evidence type="ECO:0000313" key="2">
    <source>
        <dbReference type="EMBL" id="ADZ92896.1"/>
    </source>
</evidence>
<dbReference type="EMBL" id="CP002583">
    <property type="protein sequence ID" value="ADZ92896.1"/>
    <property type="molecule type" value="Genomic_DNA"/>
</dbReference>
<sequence length="134" mass="15566">METIADLSLYIDSNIKFSLFFKFMLILSFFEVAFILGCNIIIWSAYLIKVVFSILFRKEIYNQTPPSISLAPLAYKFLSKVASGSMDILRRYELHKNQEKTEEPLREHLKDIKKSNLEAEMLSEEKTNKSSDIS</sequence>
<proteinExistence type="predicted"/>
<dbReference type="HOGENOM" id="CLU_1893699_0_0_6"/>
<organism evidence="2 3">
    <name type="scientific">Marinomonas mediterranea (strain ATCC 700492 / JCM 21426 / NBRC 103028 / MMB-1)</name>
    <dbReference type="NCBI Taxonomy" id="717774"/>
    <lineage>
        <taxon>Bacteria</taxon>
        <taxon>Pseudomonadati</taxon>
        <taxon>Pseudomonadota</taxon>
        <taxon>Gammaproteobacteria</taxon>
        <taxon>Oceanospirillales</taxon>
        <taxon>Oceanospirillaceae</taxon>
        <taxon>Marinomonas</taxon>
    </lineage>
</organism>
<dbReference type="STRING" id="717774.Marme_3685"/>
<reference evidence="2 3" key="1">
    <citation type="journal article" date="2012" name="Stand. Genomic Sci.">
        <title>Complete genome sequence of the melanogenic marine bacterium Marinomonas mediterranea type strain (MMB-1(T)).</title>
        <authorList>
            <person name="Lucas-Elio P."/>
            <person name="Goodwin L."/>
            <person name="Woyke T."/>
            <person name="Pitluck S."/>
            <person name="Nolan M."/>
            <person name="Kyrpides N.C."/>
            <person name="Detter J.C."/>
            <person name="Copeland A."/>
            <person name="Teshima H."/>
            <person name="Bruce D."/>
            <person name="Detter C."/>
            <person name="Tapia R."/>
            <person name="Han S."/>
            <person name="Land M.L."/>
            <person name="Ivanova N."/>
            <person name="Mikhailova N."/>
            <person name="Johnston A.W."/>
            <person name="Sanchez-Amat A."/>
        </authorList>
    </citation>
    <scope>NUCLEOTIDE SEQUENCE [LARGE SCALE GENOMIC DNA]</scope>
    <source>
        <strain evidence="3">ATCC 700492 / JCM 21426 / NBRC 103028 / MMB-1</strain>
    </source>
</reference>
<keyword evidence="1" id="KW-1133">Transmembrane helix</keyword>
<accession>F2JW08</accession>
<dbReference type="Proteomes" id="UP000001062">
    <property type="component" value="Chromosome"/>
</dbReference>
<feature type="transmembrane region" description="Helical" evidence="1">
    <location>
        <begin position="20"/>
        <end position="48"/>
    </location>
</feature>
<dbReference type="KEGG" id="mme:Marme_3685"/>
<dbReference type="AlphaFoldDB" id="F2JW08"/>
<evidence type="ECO:0000256" key="1">
    <source>
        <dbReference type="SAM" id="Phobius"/>
    </source>
</evidence>
<name>F2JW08_MARM1</name>
<gene>
    <name evidence="2" type="ordered locus">Marme_3685</name>
</gene>
<keyword evidence="1" id="KW-0812">Transmembrane</keyword>
<protein>
    <submittedName>
        <fullName evidence="2">Uncharacterized protein</fullName>
    </submittedName>
</protein>
<dbReference type="PATRIC" id="fig|717774.3.peg.3797"/>